<dbReference type="GO" id="GO:0070006">
    <property type="term" value="F:metalloaminopeptidase activity"/>
    <property type="evidence" value="ECO:0007669"/>
    <property type="project" value="TreeGrafter"/>
</dbReference>
<dbReference type="RefSeq" id="XP_026676222.1">
    <property type="nucleotide sequence ID" value="XM_026820421.1"/>
</dbReference>
<reference evidence="3" key="1">
    <citation type="submission" date="2025-08" db="UniProtKB">
        <authorList>
            <consortium name="RefSeq"/>
        </authorList>
    </citation>
    <scope>IDENTIFICATION</scope>
</reference>
<dbReference type="Gene3D" id="2.60.40.1730">
    <property type="entry name" value="tricorn interacting facor f3 domain"/>
    <property type="match status" value="1"/>
</dbReference>
<keyword evidence="2" id="KW-1185">Reference proteome</keyword>
<gene>
    <name evidence="3" type="primary">LOC103505021</name>
</gene>
<dbReference type="SUPFAM" id="SSF63737">
    <property type="entry name" value="Leukotriene A4 hydrolase N-terminal domain"/>
    <property type="match status" value="1"/>
</dbReference>
<evidence type="ECO:0000313" key="3">
    <source>
        <dbReference type="RefSeq" id="XP_026676222.1"/>
    </source>
</evidence>
<name>A0A3Q0IJ81_DIACI</name>
<dbReference type="GeneID" id="103505021"/>
<dbReference type="PANTHER" id="PTHR11533:SF299">
    <property type="entry name" value="AMINOPEPTIDASE"/>
    <property type="match status" value="1"/>
</dbReference>
<dbReference type="GO" id="GO:0005737">
    <property type="term" value="C:cytoplasm"/>
    <property type="evidence" value="ECO:0007669"/>
    <property type="project" value="TreeGrafter"/>
</dbReference>
<dbReference type="InterPro" id="IPR042097">
    <property type="entry name" value="Aminopeptidase_N-like_N_sf"/>
</dbReference>
<sequence length="374" mass="42794">MRRPQYDRNKSIATSCHRIMVRTCNGLELREPGASRMTQLIDQEPPHPFATDQSVFPPPLEELLRRDMDPSQHQSTCKVHGTIYISSAHEKIKRNKEQCSHKITPMQVKRAAPQVMKLFPLTGTQRIFPRFFTEWFHYEIPKGVSSDDYERQWYIPVTLTTLTNTDFNDTARFWSSPESTPAPEEDKVISEIVFVAEDGAKVEIKTVEDPTASKFTKLPQEVAPLHYDLHFVFAENPDHHTFKVKVNVTIQPLVDGLEEIVMHAKSLEFDDNIKMIDTQGNKTVKVNLDEVGLRGETIKLKLDEPISRSDKYILMFHITGNIGQSTWGSGVFRSNYSEEVNDTQSVHTGHAEIRHIRTCVHESGSVLFEILEHG</sequence>
<organism evidence="2 3">
    <name type="scientific">Diaphorina citri</name>
    <name type="common">Asian citrus psyllid</name>
    <dbReference type="NCBI Taxonomy" id="121845"/>
    <lineage>
        <taxon>Eukaryota</taxon>
        <taxon>Metazoa</taxon>
        <taxon>Ecdysozoa</taxon>
        <taxon>Arthropoda</taxon>
        <taxon>Hexapoda</taxon>
        <taxon>Insecta</taxon>
        <taxon>Pterygota</taxon>
        <taxon>Neoptera</taxon>
        <taxon>Paraneoptera</taxon>
        <taxon>Hemiptera</taxon>
        <taxon>Sternorrhyncha</taxon>
        <taxon>Psylloidea</taxon>
        <taxon>Psyllidae</taxon>
        <taxon>Diaphorininae</taxon>
        <taxon>Diaphorina</taxon>
    </lineage>
</organism>
<dbReference type="GO" id="GO:0042277">
    <property type="term" value="F:peptide binding"/>
    <property type="evidence" value="ECO:0007669"/>
    <property type="project" value="TreeGrafter"/>
</dbReference>
<dbReference type="KEGG" id="dci:103505021"/>
<evidence type="ECO:0000259" key="1">
    <source>
        <dbReference type="Pfam" id="PF17900"/>
    </source>
</evidence>
<dbReference type="InterPro" id="IPR045357">
    <property type="entry name" value="Aminopeptidase_N-like_N"/>
</dbReference>
<dbReference type="PaxDb" id="121845-A0A3Q0IJ81"/>
<dbReference type="AlphaFoldDB" id="A0A3Q0IJ81"/>
<protein>
    <submittedName>
        <fullName evidence="3">Uncharacterized protein LOC103505021</fullName>
    </submittedName>
</protein>
<dbReference type="GO" id="GO:0006508">
    <property type="term" value="P:proteolysis"/>
    <property type="evidence" value="ECO:0007669"/>
    <property type="project" value="TreeGrafter"/>
</dbReference>
<evidence type="ECO:0000313" key="2">
    <source>
        <dbReference type="Proteomes" id="UP000079169"/>
    </source>
</evidence>
<dbReference type="Proteomes" id="UP000079169">
    <property type="component" value="Unplaced"/>
</dbReference>
<feature type="domain" description="Aminopeptidase N-like N-terminal" evidence="1">
    <location>
        <begin position="224"/>
        <end position="358"/>
    </location>
</feature>
<dbReference type="GO" id="GO:0016020">
    <property type="term" value="C:membrane"/>
    <property type="evidence" value="ECO:0007669"/>
    <property type="project" value="TreeGrafter"/>
</dbReference>
<accession>A0A3Q0IJ81</accession>
<dbReference type="GO" id="GO:0043171">
    <property type="term" value="P:peptide catabolic process"/>
    <property type="evidence" value="ECO:0007669"/>
    <property type="project" value="TreeGrafter"/>
</dbReference>
<proteinExistence type="predicted"/>
<dbReference type="Pfam" id="PF17900">
    <property type="entry name" value="Peptidase_M1_N"/>
    <property type="match status" value="1"/>
</dbReference>
<dbReference type="GO" id="GO:0005615">
    <property type="term" value="C:extracellular space"/>
    <property type="evidence" value="ECO:0007669"/>
    <property type="project" value="TreeGrafter"/>
</dbReference>
<dbReference type="InterPro" id="IPR050344">
    <property type="entry name" value="Peptidase_M1_aminopeptidases"/>
</dbReference>
<dbReference type="GO" id="GO:0008270">
    <property type="term" value="F:zinc ion binding"/>
    <property type="evidence" value="ECO:0007669"/>
    <property type="project" value="TreeGrafter"/>
</dbReference>
<dbReference type="PANTHER" id="PTHR11533">
    <property type="entry name" value="PROTEASE M1 ZINC METALLOPROTEASE"/>
    <property type="match status" value="1"/>
</dbReference>